<keyword evidence="3" id="KW-1185">Reference proteome</keyword>
<dbReference type="PANTHER" id="PTHR37814:SF1">
    <property type="entry name" value="MEMBRANE PROTEIN"/>
    <property type="match status" value="1"/>
</dbReference>
<sequence>MNRNEVTIFKVAATYIGTIVGAGFATGQEMLQFFIKFGILGLFGILITIVLFIFFGEVIMMLGKRYNAKSHLEIIQKSGGKTFGKAMDILIIIFLFGGLTAMIAGTGALFEQQFNMPILLGNITMALITAITVLRGIEGVVNSMGYVVPFLLFTVLGTCAISIINNPPELLTMEMFIGGSEFISNWVLAAILFVSYNMVIVVAVLGPLGAKVTDLRTIRKGALLGGLSLGIGSIMIYLTLTSQVKNVYMLEVPMIYIAREISPVILILYTGVLIAAIYTTAVGSLFGFVSRFTNLNKTPASSWSLVFITTIFALLASQFGFSNLVKYLYPMIGFAGIALLLSLLYAVIRDLWSQGTSC</sequence>
<feature type="transmembrane region" description="Helical" evidence="1">
    <location>
        <begin position="222"/>
        <end position="244"/>
    </location>
</feature>
<dbReference type="Proteomes" id="UP000094296">
    <property type="component" value="Unassembled WGS sequence"/>
</dbReference>
<protein>
    <recommendedName>
        <fullName evidence="4">Membrane protein YkvI</fullName>
    </recommendedName>
</protein>
<keyword evidence="1" id="KW-0812">Transmembrane</keyword>
<name>A0A1E5G271_9FIRM</name>
<accession>A0A1E5G271</accession>
<feature type="transmembrane region" description="Helical" evidence="1">
    <location>
        <begin position="7"/>
        <end position="27"/>
    </location>
</feature>
<feature type="transmembrane region" description="Helical" evidence="1">
    <location>
        <begin position="264"/>
        <end position="288"/>
    </location>
</feature>
<reference evidence="2 3" key="1">
    <citation type="submission" date="2016-09" db="EMBL/GenBank/DDBJ databases">
        <title>Draft genome sequence for the type strain of Desulfuribacillus alkaliarsenatis AHT28, an obligately anaerobic, sulfidogenic bacterium isolated from Russian soda lake sediments.</title>
        <authorList>
            <person name="Abin C.A."/>
            <person name="Hollibaugh J.T."/>
        </authorList>
    </citation>
    <scope>NUCLEOTIDE SEQUENCE [LARGE SCALE GENOMIC DNA]</scope>
    <source>
        <strain evidence="2 3">AHT28</strain>
    </source>
</reference>
<evidence type="ECO:0000313" key="3">
    <source>
        <dbReference type="Proteomes" id="UP000094296"/>
    </source>
</evidence>
<feature type="transmembrane region" description="Helical" evidence="1">
    <location>
        <begin position="327"/>
        <end position="348"/>
    </location>
</feature>
<feature type="transmembrane region" description="Helical" evidence="1">
    <location>
        <begin position="89"/>
        <end position="110"/>
    </location>
</feature>
<dbReference type="EMBL" id="MIJE01000022">
    <property type="protein sequence ID" value="OEF97088.1"/>
    <property type="molecule type" value="Genomic_DNA"/>
</dbReference>
<feature type="transmembrane region" description="Helical" evidence="1">
    <location>
        <begin position="146"/>
        <end position="166"/>
    </location>
</feature>
<keyword evidence="1" id="KW-0472">Membrane</keyword>
<evidence type="ECO:0008006" key="4">
    <source>
        <dbReference type="Google" id="ProtNLM"/>
    </source>
</evidence>
<organism evidence="2 3">
    <name type="scientific">Desulfuribacillus alkaliarsenatis</name>
    <dbReference type="NCBI Taxonomy" id="766136"/>
    <lineage>
        <taxon>Bacteria</taxon>
        <taxon>Bacillati</taxon>
        <taxon>Bacillota</taxon>
        <taxon>Desulfuribacillia</taxon>
        <taxon>Desulfuribacillales</taxon>
        <taxon>Desulfuribacillaceae</taxon>
        <taxon>Desulfuribacillus</taxon>
    </lineage>
</organism>
<evidence type="ECO:0000313" key="2">
    <source>
        <dbReference type="EMBL" id="OEF97088.1"/>
    </source>
</evidence>
<proteinExistence type="predicted"/>
<gene>
    <name evidence="2" type="ORF">BHF68_05680</name>
</gene>
<dbReference type="OrthoDB" id="4424890at2"/>
<dbReference type="AlphaFoldDB" id="A0A1E5G271"/>
<dbReference type="RefSeq" id="WP_069643134.1">
    <property type="nucleotide sequence ID" value="NZ_MIJE01000022.1"/>
</dbReference>
<comment type="caution">
    <text evidence="2">The sequence shown here is derived from an EMBL/GenBank/DDBJ whole genome shotgun (WGS) entry which is preliminary data.</text>
</comment>
<evidence type="ECO:0000256" key="1">
    <source>
        <dbReference type="SAM" id="Phobius"/>
    </source>
</evidence>
<dbReference type="PANTHER" id="PTHR37814">
    <property type="entry name" value="CONSERVED MEMBRANE PROTEIN"/>
    <property type="match status" value="1"/>
</dbReference>
<feature type="transmembrane region" description="Helical" evidence="1">
    <location>
        <begin position="116"/>
        <end position="134"/>
    </location>
</feature>
<dbReference type="InterPro" id="IPR038728">
    <property type="entry name" value="YkvI-like"/>
</dbReference>
<feature type="transmembrane region" description="Helical" evidence="1">
    <location>
        <begin position="186"/>
        <end position="210"/>
    </location>
</feature>
<feature type="transmembrane region" description="Helical" evidence="1">
    <location>
        <begin position="300"/>
        <end position="321"/>
    </location>
</feature>
<keyword evidence="1" id="KW-1133">Transmembrane helix</keyword>
<dbReference type="STRING" id="766136.BHF68_05680"/>
<feature type="transmembrane region" description="Helical" evidence="1">
    <location>
        <begin position="33"/>
        <end position="55"/>
    </location>
</feature>